<feature type="region of interest" description="Disordered" evidence="1">
    <location>
        <begin position="1"/>
        <end position="25"/>
    </location>
</feature>
<proteinExistence type="predicted"/>
<evidence type="ECO:0000256" key="1">
    <source>
        <dbReference type="SAM" id="MobiDB-lite"/>
    </source>
</evidence>
<keyword evidence="3" id="KW-1185">Reference proteome</keyword>
<feature type="compositionally biased region" description="Polar residues" evidence="1">
    <location>
        <begin position="66"/>
        <end position="81"/>
    </location>
</feature>
<dbReference type="EMBL" id="VSWC01000003">
    <property type="protein sequence ID" value="KAA1116159.1"/>
    <property type="molecule type" value="Genomic_DNA"/>
</dbReference>
<feature type="compositionally biased region" description="Basic and acidic residues" evidence="1">
    <location>
        <begin position="49"/>
        <end position="63"/>
    </location>
</feature>
<accession>A0A5B0QSJ1</accession>
<feature type="region of interest" description="Disordered" evidence="1">
    <location>
        <begin position="49"/>
        <end position="81"/>
    </location>
</feature>
<reference evidence="2 3" key="1">
    <citation type="submission" date="2019-05" db="EMBL/GenBank/DDBJ databases">
        <title>Emergence of the Ug99 lineage of the wheat stem rust pathogen through somatic hybridization.</title>
        <authorList>
            <person name="Li F."/>
            <person name="Upadhyaya N.M."/>
            <person name="Sperschneider J."/>
            <person name="Matny O."/>
            <person name="Nguyen-Phuc H."/>
            <person name="Mago R."/>
            <person name="Raley C."/>
            <person name="Miller M.E."/>
            <person name="Silverstein K.A.T."/>
            <person name="Henningsen E."/>
            <person name="Hirsch C.D."/>
            <person name="Visser B."/>
            <person name="Pretorius Z.A."/>
            <person name="Steffenson B.J."/>
            <person name="Schwessinger B."/>
            <person name="Dodds P.N."/>
            <person name="Figueroa M."/>
        </authorList>
    </citation>
    <scope>NUCLEOTIDE SEQUENCE [LARGE SCALE GENOMIC DNA]</scope>
    <source>
        <strain evidence="2">21-0</strain>
    </source>
</reference>
<evidence type="ECO:0000313" key="2">
    <source>
        <dbReference type="EMBL" id="KAA1116159.1"/>
    </source>
</evidence>
<dbReference type="Proteomes" id="UP000324748">
    <property type="component" value="Unassembled WGS sequence"/>
</dbReference>
<dbReference type="AlphaFoldDB" id="A0A5B0QSJ1"/>
<comment type="caution">
    <text evidence="2">The sequence shown here is derived from an EMBL/GenBank/DDBJ whole genome shotgun (WGS) entry which is preliminary data.</text>
</comment>
<protein>
    <submittedName>
        <fullName evidence="2">Uncharacterized protein</fullName>
    </submittedName>
</protein>
<gene>
    <name evidence="2" type="ORF">PGT21_002661</name>
</gene>
<organism evidence="2 3">
    <name type="scientific">Puccinia graminis f. sp. tritici</name>
    <dbReference type="NCBI Taxonomy" id="56615"/>
    <lineage>
        <taxon>Eukaryota</taxon>
        <taxon>Fungi</taxon>
        <taxon>Dikarya</taxon>
        <taxon>Basidiomycota</taxon>
        <taxon>Pucciniomycotina</taxon>
        <taxon>Pucciniomycetes</taxon>
        <taxon>Pucciniales</taxon>
        <taxon>Pucciniaceae</taxon>
        <taxon>Puccinia</taxon>
    </lineage>
</organism>
<name>A0A5B0QSJ1_PUCGR</name>
<sequence>MKNAKISIDPHLKQDNKASGSSIPDKEQIIQQYISTYPELQYQYVAASKDEPQEIRESSEGKRSRTQTGFGENFSIHINLQ</sequence>
<evidence type="ECO:0000313" key="3">
    <source>
        <dbReference type="Proteomes" id="UP000324748"/>
    </source>
</evidence>